<feature type="transmembrane region" description="Helical" evidence="6">
    <location>
        <begin position="171"/>
        <end position="191"/>
    </location>
</feature>
<keyword evidence="3 6" id="KW-1133">Transmembrane helix</keyword>
<keyword evidence="2 6" id="KW-0812">Transmembrane</keyword>
<dbReference type="AlphaFoldDB" id="A0A8J6HH31"/>
<evidence type="ECO:0000256" key="1">
    <source>
        <dbReference type="ARBA" id="ARBA00004141"/>
    </source>
</evidence>
<dbReference type="SUPFAM" id="SSF103473">
    <property type="entry name" value="MFS general substrate transporter"/>
    <property type="match status" value="1"/>
</dbReference>
<dbReference type="PROSITE" id="PS50850">
    <property type="entry name" value="MFS"/>
    <property type="match status" value="1"/>
</dbReference>
<keyword evidence="9" id="KW-1185">Reference proteome</keyword>
<dbReference type="InterPro" id="IPR050549">
    <property type="entry name" value="MFS_Trehalose_Transporter"/>
</dbReference>
<evidence type="ECO:0000256" key="4">
    <source>
        <dbReference type="ARBA" id="ARBA00023136"/>
    </source>
</evidence>
<evidence type="ECO:0000256" key="5">
    <source>
        <dbReference type="SAM" id="MobiDB-lite"/>
    </source>
</evidence>
<organism evidence="8 9">
    <name type="scientific">Tenebrio molitor</name>
    <name type="common">Yellow mealworm beetle</name>
    <dbReference type="NCBI Taxonomy" id="7067"/>
    <lineage>
        <taxon>Eukaryota</taxon>
        <taxon>Metazoa</taxon>
        <taxon>Ecdysozoa</taxon>
        <taxon>Arthropoda</taxon>
        <taxon>Hexapoda</taxon>
        <taxon>Insecta</taxon>
        <taxon>Pterygota</taxon>
        <taxon>Neoptera</taxon>
        <taxon>Endopterygota</taxon>
        <taxon>Coleoptera</taxon>
        <taxon>Polyphaga</taxon>
        <taxon>Cucujiformia</taxon>
        <taxon>Tenebrionidae</taxon>
        <taxon>Tenebrio</taxon>
    </lineage>
</organism>
<reference evidence="8" key="1">
    <citation type="journal article" date="2020" name="J Insects Food Feed">
        <title>The yellow mealworm (Tenebrio molitor) genome: a resource for the emerging insects as food and feed industry.</title>
        <authorList>
            <person name="Eriksson T."/>
            <person name="Andere A."/>
            <person name="Kelstrup H."/>
            <person name="Emery V."/>
            <person name="Picard C."/>
        </authorList>
    </citation>
    <scope>NUCLEOTIDE SEQUENCE</scope>
    <source>
        <strain evidence="8">Stoneville</strain>
        <tissue evidence="8">Whole head</tissue>
    </source>
</reference>
<dbReference type="PANTHER" id="PTHR48021:SF47">
    <property type="entry name" value="GH17672P"/>
    <property type="match status" value="1"/>
</dbReference>
<dbReference type="PANTHER" id="PTHR48021">
    <property type="match status" value="1"/>
</dbReference>
<dbReference type="PROSITE" id="PS00217">
    <property type="entry name" value="SUGAR_TRANSPORT_2"/>
    <property type="match status" value="1"/>
</dbReference>
<evidence type="ECO:0000259" key="7">
    <source>
        <dbReference type="PROSITE" id="PS50850"/>
    </source>
</evidence>
<dbReference type="Proteomes" id="UP000719412">
    <property type="component" value="Unassembled WGS sequence"/>
</dbReference>
<comment type="caution">
    <text evidence="8">The sequence shown here is derived from an EMBL/GenBank/DDBJ whole genome shotgun (WGS) entry which is preliminary data.</text>
</comment>
<evidence type="ECO:0000313" key="9">
    <source>
        <dbReference type="Proteomes" id="UP000719412"/>
    </source>
</evidence>
<sequence length="324" mass="36301">MPKANSVKPPRQARSDENMRDALGLNDITFNIEIYYPEGGWAANAFQSLFSHTDGRIRDRYTDYTGRPHSPPLVKRSRRRHIIEGTPTVVKAASNDPYKRSIPRVYKKFCFREDSTSLTSLLDTLLTFFDLLATSGDITMTWTSPIFSKLYSNDSEVNPFGKPITTDEDSWIGSLINIGAMIGPFPYGFIGEKYGRKIGLLAISIPHIISYLTLAFSRTVYLYYFARLLGGIAVGGGYTLLPMYVAEVAEDSNREGRLREQLRAQHSVRSDGSSENKQIPAQSEFQFPDSNKVHSPVKILIGDKTLVLRAGFGSVSSIQQVRIR</sequence>
<dbReference type="InterPro" id="IPR036259">
    <property type="entry name" value="MFS_trans_sf"/>
</dbReference>
<dbReference type="InterPro" id="IPR005829">
    <property type="entry name" value="Sugar_transporter_CS"/>
</dbReference>
<feature type="domain" description="Major facilitator superfamily (MFS) profile" evidence="7">
    <location>
        <begin position="116"/>
        <end position="324"/>
    </location>
</feature>
<gene>
    <name evidence="8" type="ORF">GEV33_009263</name>
</gene>
<protein>
    <recommendedName>
        <fullName evidence="7">Major facilitator superfamily (MFS) profile domain-containing protein</fullName>
    </recommendedName>
</protein>
<comment type="subcellular location">
    <subcellularLocation>
        <location evidence="1">Membrane</location>
        <topology evidence="1">Multi-pass membrane protein</topology>
    </subcellularLocation>
</comment>
<feature type="region of interest" description="Disordered" evidence="5">
    <location>
        <begin position="1"/>
        <end position="20"/>
    </location>
</feature>
<name>A0A8J6HH31_TENMO</name>
<dbReference type="InterPro" id="IPR005828">
    <property type="entry name" value="MFS_sugar_transport-like"/>
</dbReference>
<accession>A0A8J6HH31</accession>
<reference evidence="8" key="2">
    <citation type="submission" date="2021-08" db="EMBL/GenBank/DDBJ databases">
        <authorList>
            <person name="Eriksson T."/>
        </authorList>
    </citation>
    <scope>NUCLEOTIDE SEQUENCE</scope>
    <source>
        <strain evidence="8">Stoneville</strain>
        <tissue evidence="8">Whole head</tissue>
    </source>
</reference>
<keyword evidence="4 6" id="KW-0472">Membrane</keyword>
<evidence type="ECO:0000256" key="6">
    <source>
        <dbReference type="SAM" id="Phobius"/>
    </source>
</evidence>
<dbReference type="EMBL" id="JABDTM020025192">
    <property type="protein sequence ID" value="KAH0813528.1"/>
    <property type="molecule type" value="Genomic_DNA"/>
</dbReference>
<dbReference type="Gene3D" id="1.20.1250.20">
    <property type="entry name" value="MFS general substrate transporter like domains"/>
    <property type="match status" value="1"/>
</dbReference>
<dbReference type="Pfam" id="PF00083">
    <property type="entry name" value="Sugar_tr"/>
    <property type="match status" value="1"/>
</dbReference>
<evidence type="ECO:0000256" key="3">
    <source>
        <dbReference type="ARBA" id="ARBA00022989"/>
    </source>
</evidence>
<dbReference type="InterPro" id="IPR020846">
    <property type="entry name" value="MFS_dom"/>
</dbReference>
<dbReference type="GO" id="GO:0022857">
    <property type="term" value="F:transmembrane transporter activity"/>
    <property type="evidence" value="ECO:0007669"/>
    <property type="project" value="InterPro"/>
</dbReference>
<evidence type="ECO:0000313" key="8">
    <source>
        <dbReference type="EMBL" id="KAH0813528.1"/>
    </source>
</evidence>
<dbReference type="GO" id="GO:0016020">
    <property type="term" value="C:membrane"/>
    <property type="evidence" value="ECO:0007669"/>
    <property type="project" value="UniProtKB-SubCell"/>
</dbReference>
<evidence type="ECO:0000256" key="2">
    <source>
        <dbReference type="ARBA" id="ARBA00022692"/>
    </source>
</evidence>
<feature type="transmembrane region" description="Helical" evidence="6">
    <location>
        <begin position="222"/>
        <end position="245"/>
    </location>
</feature>
<feature type="transmembrane region" description="Helical" evidence="6">
    <location>
        <begin position="198"/>
        <end position="216"/>
    </location>
</feature>
<proteinExistence type="predicted"/>